<name>H8FV68_MAGML</name>
<dbReference type="Gene3D" id="1.10.287.130">
    <property type="match status" value="1"/>
</dbReference>
<evidence type="ECO:0000313" key="5">
    <source>
        <dbReference type="EMBL" id="CCG42256.1"/>
    </source>
</evidence>
<dbReference type="STRING" id="1150626.PHAMO_340129"/>
<dbReference type="AlphaFoldDB" id="H8FV68"/>
<protein>
    <recommendedName>
        <fullName evidence="2">histidine kinase</fullName>
        <ecNumber evidence="2">2.7.13.3</ecNumber>
    </recommendedName>
</protein>
<dbReference type="CDD" id="cd00156">
    <property type="entry name" value="REC"/>
    <property type="match status" value="1"/>
</dbReference>
<dbReference type="Proteomes" id="UP000004169">
    <property type="component" value="Unassembled WGS sequence"/>
</dbReference>
<dbReference type="InterPro" id="IPR001789">
    <property type="entry name" value="Sig_transdc_resp-reg_receiver"/>
</dbReference>
<dbReference type="NCBIfam" id="TIGR00229">
    <property type="entry name" value="sensory_box"/>
    <property type="match status" value="1"/>
</dbReference>
<keyword evidence="3" id="KW-0597">Phosphoprotein</keyword>
<dbReference type="PROSITE" id="PS50110">
    <property type="entry name" value="RESPONSE_REGULATORY"/>
    <property type="match status" value="1"/>
</dbReference>
<accession>H8FV68</accession>
<dbReference type="EMBL" id="CAHP01000028">
    <property type="protein sequence ID" value="CCG42256.1"/>
    <property type="molecule type" value="Genomic_DNA"/>
</dbReference>
<keyword evidence="6" id="KW-1185">Reference proteome</keyword>
<comment type="caution">
    <text evidence="5">The sequence shown here is derived from an EMBL/GenBank/DDBJ whole genome shotgun (WGS) entry which is preliminary data.</text>
</comment>
<evidence type="ECO:0000259" key="4">
    <source>
        <dbReference type="PROSITE" id="PS50110"/>
    </source>
</evidence>
<dbReference type="eggNOG" id="COG4191">
    <property type="taxonomic scope" value="Bacteria"/>
</dbReference>
<evidence type="ECO:0000256" key="2">
    <source>
        <dbReference type="ARBA" id="ARBA00012438"/>
    </source>
</evidence>
<dbReference type="Pfam" id="PF00072">
    <property type="entry name" value="Response_reg"/>
    <property type="match status" value="1"/>
</dbReference>
<dbReference type="SUPFAM" id="SSF47384">
    <property type="entry name" value="Homodimeric domain of signal transducing histidine kinase"/>
    <property type="match status" value="1"/>
</dbReference>
<sequence>MMAASSDSDDIVSPESDEDDSRLLIDLIPDAVIVTTKASIVFANPAALNLFEAGTEHELIERHILNLVDDSSLGLAMIRLADPPAIEHVFPYRLRRRNGDPFDAELTGRNIVFRGRPSRLLVIRDITERNRLHEHALQASRRDALSEMTTELMHDLSQPLNVIRLAAEGAVLMIERGKPSIEWLESQFALIAEQSERTAQSLEDIRMLIHRETDTALPTADPAPIADRHAEAHILVVESDSAATATLVDYLDGLGCRVSIARSGKDAWNRFHHDPADVVIIDPHTTADDGEDLVSCLRDFDPLLPIIVTSNQFYGREWVSDRYHDGRYILLNKPLDLPEIGRLIAAFLLPPPEDPLTSI</sequence>
<dbReference type="InterPro" id="IPR003661">
    <property type="entry name" value="HisK_dim/P_dom"/>
</dbReference>
<dbReference type="InterPro" id="IPR036097">
    <property type="entry name" value="HisK_dim/P_sf"/>
</dbReference>
<dbReference type="CDD" id="cd00130">
    <property type="entry name" value="PAS"/>
    <property type="match status" value="1"/>
</dbReference>
<evidence type="ECO:0000313" key="6">
    <source>
        <dbReference type="Proteomes" id="UP000004169"/>
    </source>
</evidence>
<feature type="modified residue" description="4-aspartylphosphate" evidence="3">
    <location>
        <position position="282"/>
    </location>
</feature>
<dbReference type="Gene3D" id="3.40.50.2300">
    <property type="match status" value="1"/>
</dbReference>
<dbReference type="RefSeq" id="WP_002729913.1">
    <property type="nucleotide sequence ID" value="NZ_CAHP01000028.1"/>
</dbReference>
<dbReference type="SMART" id="SM00086">
    <property type="entry name" value="PAC"/>
    <property type="match status" value="1"/>
</dbReference>
<dbReference type="OrthoDB" id="9789238at2"/>
<gene>
    <name evidence="5" type="ORF">PHAMO_340129</name>
</gene>
<dbReference type="InterPro" id="IPR000014">
    <property type="entry name" value="PAS"/>
</dbReference>
<comment type="catalytic activity">
    <reaction evidence="1">
        <text>ATP + protein L-histidine = ADP + protein N-phospho-L-histidine.</text>
        <dbReference type="EC" id="2.7.13.3"/>
    </reaction>
</comment>
<feature type="domain" description="Response regulatory" evidence="4">
    <location>
        <begin position="233"/>
        <end position="348"/>
    </location>
</feature>
<proteinExistence type="predicted"/>
<evidence type="ECO:0000256" key="1">
    <source>
        <dbReference type="ARBA" id="ARBA00000085"/>
    </source>
</evidence>
<dbReference type="GO" id="GO:0000155">
    <property type="term" value="F:phosphorelay sensor kinase activity"/>
    <property type="evidence" value="ECO:0007669"/>
    <property type="project" value="InterPro"/>
</dbReference>
<organism evidence="5 6">
    <name type="scientific">Magnetospirillum molischianum DSM 120</name>
    <dbReference type="NCBI Taxonomy" id="1150626"/>
    <lineage>
        <taxon>Bacteria</taxon>
        <taxon>Pseudomonadati</taxon>
        <taxon>Pseudomonadota</taxon>
        <taxon>Alphaproteobacteria</taxon>
        <taxon>Rhodospirillales</taxon>
        <taxon>Rhodospirillaceae</taxon>
        <taxon>Magnetospirillum</taxon>
    </lineage>
</organism>
<dbReference type="InterPro" id="IPR035965">
    <property type="entry name" value="PAS-like_dom_sf"/>
</dbReference>
<dbReference type="InterPro" id="IPR011006">
    <property type="entry name" value="CheY-like_superfamily"/>
</dbReference>
<dbReference type="SUPFAM" id="SSF55785">
    <property type="entry name" value="PYP-like sensor domain (PAS domain)"/>
    <property type="match status" value="1"/>
</dbReference>
<evidence type="ECO:0000256" key="3">
    <source>
        <dbReference type="PROSITE-ProRule" id="PRU00169"/>
    </source>
</evidence>
<dbReference type="Pfam" id="PF13426">
    <property type="entry name" value="PAS_9"/>
    <property type="match status" value="1"/>
</dbReference>
<dbReference type="CDD" id="cd00082">
    <property type="entry name" value="HisKA"/>
    <property type="match status" value="1"/>
</dbReference>
<dbReference type="eggNOG" id="COG0784">
    <property type="taxonomic scope" value="Bacteria"/>
</dbReference>
<dbReference type="InterPro" id="IPR001610">
    <property type="entry name" value="PAC"/>
</dbReference>
<dbReference type="Gene3D" id="3.30.450.20">
    <property type="entry name" value="PAS domain"/>
    <property type="match status" value="1"/>
</dbReference>
<dbReference type="EC" id="2.7.13.3" evidence="2"/>
<dbReference type="SUPFAM" id="SSF52172">
    <property type="entry name" value="CheY-like"/>
    <property type="match status" value="1"/>
</dbReference>
<reference evidence="5 6" key="1">
    <citation type="journal article" date="2012" name="J. Bacteriol.">
        <title>Draft Genome Sequence of the Purple Photosynthetic Bacterium Phaeospirillum molischianum DSM120, a Particularly Versatile Bacterium.</title>
        <authorList>
            <person name="Duquesne K."/>
            <person name="Prima V."/>
            <person name="Ji B."/>
            <person name="Rouy Z."/>
            <person name="Medigue C."/>
            <person name="Talla E."/>
            <person name="Sturgis J.N."/>
        </authorList>
    </citation>
    <scope>NUCLEOTIDE SEQUENCE [LARGE SCALE GENOMIC DNA]</scope>
    <source>
        <strain evidence="6">DSM120</strain>
    </source>
</reference>